<proteinExistence type="predicted"/>
<dbReference type="EMBL" id="PIQN01000003">
    <property type="protein sequence ID" value="PKA45181.1"/>
    <property type="molecule type" value="Genomic_DNA"/>
</dbReference>
<keyword evidence="1" id="KW-0472">Membrane</keyword>
<dbReference type="Pfam" id="PF11902">
    <property type="entry name" value="DUF3422"/>
    <property type="match status" value="1"/>
</dbReference>
<reference evidence="2 3" key="2">
    <citation type="submission" date="2017-12" db="EMBL/GenBank/DDBJ databases">
        <title>Genome sequence of Rhizobium sullae HCNT1 isolated from Sulla coronaria nodules and featuring peculiar denitrification phenotypes.</title>
        <authorList>
            <person name="De Diego-Diaz B."/>
            <person name="Treu L."/>
            <person name="Campanaro S."/>
            <person name="Da Silva Duarte V."/>
            <person name="Basaglia M."/>
            <person name="Favaro L."/>
            <person name="Casella S."/>
            <person name="Squartini A."/>
        </authorList>
    </citation>
    <scope>NUCLEOTIDE SEQUENCE [LARGE SCALE GENOMIC DNA]</scope>
    <source>
        <strain evidence="2 3">HCNT1</strain>
    </source>
</reference>
<dbReference type="AlphaFoldDB" id="A0A2N0DGD2"/>
<feature type="transmembrane region" description="Helical" evidence="1">
    <location>
        <begin position="403"/>
        <end position="422"/>
    </location>
</feature>
<feature type="transmembrane region" description="Helical" evidence="1">
    <location>
        <begin position="370"/>
        <end position="391"/>
    </location>
</feature>
<name>A0A2N0DGD2_RHISU</name>
<dbReference type="RefSeq" id="WP_100770545.1">
    <property type="nucleotide sequence ID" value="NZ_PIQN01000003.1"/>
</dbReference>
<sequence length="432" mass="47078">MAKTRATSSSIGSPARLSFPIAENRSQALGEIHARPFVAVTCPRVILQLAFLMESGHASHQEAIEDLARSQGAAVPDRASRHCAVQWGQGTLRWERHTEFSTWFWDGPAATEFGGAIPRHPFGGNFRAPGSLISGIRLEIWPEGAAAENALALFDIASLCRSRVRGGMAEVATDFRQDGDGLTRMLLIDRGLTDLGRGATVQCLLDIETYRTLATLALPLAQSLSPEIRQIEESLGAVTQEMRGQVWESADGMLTEITRLASELEANAAQSLYRFGASKAYDSIVSERIASLGEEPIAGETLGSFLERRLAPAMRTCKSLEERQGNLSLKLSRTTDLLRSWVDVGLARQNTALLASMDRRAKLQLRLQQTVESLSVAAISYYIIGLLSYAAKALTHGLSETMSSVALGVSVPVVVVFVWIFVRSVRRRHADS</sequence>
<reference evidence="2 3" key="1">
    <citation type="submission" date="2017-11" db="EMBL/GenBank/DDBJ databases">
        <authorList>
            <person name="Han C.G."/>
        </authorList>
    </citation>
    <scope>NUCLEOTIDE SEQUENCE [LARGE SCALE GENOMIC DNA]</scope>
    <source>
        <strain evidence="2 3">HCNT1</strain>
    </source>
</reference>
<accession>A0A2N0DGD2</accession>
<evidence type="ECO:0000256" key="1">
    <source>
        <dbReference type="SAM" id="Phobius"/>
    </source>
</evidence>
<evidence type="ECO:0000313" key="2">
    <source>
        <dbReference type="EMBL" id="PKA45181.1"/>
    </source>
</evidence>
<gene>
    <name evidence="2" type="ORF">CWR43_05185</name>
</gene>
<organism evidence="2 3">
    <name type="scientific">Rhizobium sullae</name>
    <name type="common">Rhizobium hedysari</name>
    <dbReference type="NCBI Taxonomy" id="50338"/>
    <lineage>
        <taxon>Bacteria</taxon>
        <taxon>Pseudomonadati</taxon>
        <taxon>Pseudomonadota</taxon>
        <taxon>Alphaproteobacteria</taxon>
        <taxon>Hyphomicrobiales</taxon>
        <taxon>Rhizobiaceae</taxon>
        <taxon>Rhizobium/Agrobacterium group</taxon>
        <taxon>Rhizobium</taxon>
    </lineage>
</organism>
<protein>
    <submittedName>
        <fullName evidence="2">DUF3422 domain-containing protein</fullName>
    </submittedName>
</protein>
<keyword evidence="1" id="KW-1133">Transmembrane helix</keyword>
<evidence type="ECO:0000313" key="3">
    <source>
        <dbReference type="Proteomes" id="UP000232164"/>
    </source>
</evidence>
<dbReference type="InterPro" id="IPR021830">
    <property type="entry name" value="DUF3422"/>
</dbReference>
<comment type="caution">
    <text evidence="2">The sequence shown here is derived from an EMBL/GenBank/DDBJ whole genome shotgun (WGS) entry which is preliminary data.</text>
</comment>
<keyword evidence="1" id="KW-0812">Transmembrane</keyword>
<dbReference type="Proteomes" id="UP000232164">
    <property type="component" value="Unassembled WGS sequence"/>
</dbReference>